<evidence type="ECO:0000256" key="1">
    <source>
        <dbReference type="SAM" id="MobiDB-lite"/>
    </source>
</evidence>
<proteinExistence type="predicted"/>
<sequence>MPPFKGHARMPFNLGAYEQPGKYRNPVSNYALPQDLPEHLMGHYKAYVKSLNHTTEEEQRYRSRIYFNYQDNFQKEMDKLAGDPHGVGILAAMEPEIARSISALDKSSPGARDWGDLKTAFRDLKEKYIRALTVFRDDEEIRRSRAFGDYSNKALKVERMLDERESDNEKREREASEREKKAERDKGQKRQWAEAEAAATERRTREAAQRTFERAKSEIKRWAMNQDIRSNQERDWTRKKNEYVQARSDAIEKGIVINDAEIAQAIGWQDQNMSYLIYSRKISSRFSEQARIANPRAGDLEILKGLLAEYEGYYEYLTLDARGRREGDLEAMRSTVKELSGKIGAGTQAATSFQASQYVDPVEKYCGEVLRSIIGSFGNEKYEDDPLEIAVELNGKKYCFPPRGVTNSTPVSKYIWCGAAGELWLAVSDEQNAKVWLSGLTLDSGGRVVVDPAETAVAPDSVEI</sequence>
<accession>A0AAU1HP49</accession>
<protein>
    <submittedName>
        <fullName evidence="2">Uncharacterized protein</fullName>
    </submittedName>
</protein>
<organism evidence="2">
    <name type="scientific">Streptomyces sp. NBC_00180</name>
    <dbReference type="NCBI Taxonomy" id="2903632"/>
    <lineage>
        <taxon>Bacteria</taxon>
        <taxon>Bacillati</taxon>
        <taxon>Actinomycetota</taxon>
        <taxon>Actinomycetes</taxon>
        <taxon>Kitasatosporales</taxon>
        <taxon>Streptomycetaceae</taxon>
        <taxon>Streptomyces</taxon>
    </lineage>
</organism>
<feature type="region of interest" description="Disordered" evidence="1">
    <location>
        <begin position="161"/>
        <end position="210"/>
    </location>
</feature>
<gene>
    <name evidence="2" type="ORF">OG477_00495</name>
</gene>
<reference evidence="2" key="1">
    <citation type="submission" date="2022-10" db="EMBL/GenBank/DDBJ databases">
        <title>The complete genomes of actinobacterial strains from the NBC collection.</title>
        <authorList>
            <person name="Joergensen T.S."/>
            <person name="Alvarez Arevalo M."/>
            <person name="Sterndorff E.B."/>
            <person name="Faurdal D."/>
            <person name="Vuksanovic O."/>
            <person name="Mourched A.-S."/>
            <person name="Charusanti P."/>
            <person name="Shaw S."/>
            <person name="Blin K."/>
            <person name="Weber T."/>
        </authorList>
    </citation>
    <scope>NUCLEOTIDE SEQUENCE</scope>
    <source>
        <strain evidence="2">NBC 00180</strain>
    </source>
</reference>
<dbReference type="AlphaFoldDB" id="A0AAU1HP49"/>
<name>A0AAU1HP49_9ACTN</name>
<dbReference type="EMBL" id="CP108140">
    <property type="protein sequence ID" value="WTP83969.1"/>
    <property type="molecule type" value="Genomic_DNA"/>
</dbReference>
<evidence type="ECO:0000313" key="2">
    <source>
        <dbReference type="EMBL" id="WTP83969.1"/>
    </source>
</evidence>